<keyword evidence="1" id="KW-1133">Transmembrane helix</keyword>
<name>A0ABV1MZY3_9BACI</name>
<evidence type="ECO:0000313" key="3">
    <source>
        <dbReference type="Proteomes" id="UP001478862"/>
    </source>
</evidence>
<comment type="caution">
    <text evidence="2">The sequence shown here is derived from an EMBL/GenBank/DDBJ whole genome shotgun (WGS) entry which is preliminary data.</text>
</comment>
<keyword evidence="1" id="KW-0472">Membrane</keyword>
<proteinExistence type="predicted"/>
<keyword evidence="3" id="KW-1185">Reference proteome</keyword>
<dbReference type="Proteomes" id="UP001478862">
    <property type="component" value="Unassembled WGS sequence"/>
</dbReference>
<keyword evidence="1" id="KW-0812">Transmembrane</keyword>
<evidence type="ECO:0000313" key="2">
    <source>
        <dbReference type="EMBL" id="MEQ6357724.1"/>
    </source>
</evidence>
<protein>
    <submittedName>
        <fullName evidence="2">Uncharacterized protein</fullName>
    </submittedName>
</protein>
<organism evidence="2 3">
    <name type="scientific">Lysinibacillus zambalensis</name>
    <dbReference type="NCBI Taxonomy" id="3160866"/>
    <lineage>
        <taxon>Bacteria</taxon>
        <taxon>Bacillati</taxon>
        <taxon>Bacillota</taxon>
        <taxon>Bacilli</taxon>
        <taxon>Bacillales</taxon>
        <taxon>Bacillaceae</taxon>
        <taxon>Lysinibacillus</taxon>
    </lineage>
</organism>
<reference evidence="2 3" key="1">
    <citation type="submission" date="2024-06" db="EMBL/GenBank/DDBJ databases">
        <title>Lysinibacillus zambalefons sp. nov., a Novel Firmicute Isolated from the Poon Bato Zambales Hyperalkaline Spring.</title>
        <authorList>
            <person name="Aja J.A."/>
            <person name="Lazaro J.E.H."/>
            <person name="Llorin L.D."/>
            <person name="Lim K.R."/>
            <person name="Teodosio J."/>
            <person name="Dalisay D.S."/>
        </authorList>
    </citation>
    <scope>NUCLEOTIDE SEQUENCE [LARGE SCALE GENOMIC DNA]</scope>
    <source>
        <strain evidence="2 3">M3</strain>
    </source>
</reference>
<evidence type="ECO:0000256" key="1">
    <source>
        <dbReference type="SAM" id="Phobius"/>
    </source>
</evidence>
<gene>
    <name evidence="2" type="ORF">ABNX05_24260</name>
</gene>
<dbReference type="RefSeq" id="WP_349662040.1">
    <property type="nucleotide sequence ID" value="NZ_JBEGDG010000034.1"/>
</dbReference>
<sequence>MECPKSATILQNVINFTAANFNSEEAVIIIIKAIAEDMAERRKVEQLVNEITDRIEKIIDRAFFEQNAADLEALQDLVFDYAGSKETDTGLLNHLHTLSRTLFQRFKNVNSIEGILCTILAGILYMLVLKAKDKVGIIEDENLVNRGRELGELIREKVVILYDSIAPEKTLGTCYTNEIEVFVPPQSHQRVITTNTWLPDTLVRNQFYGSRRDIPENIHEIDPKEIIKIMGDPSLEECNKERAFRFECRKQEAEGLRDSLISLAETFEQIN</sequence>
<dbReference type="EMBL" id="JBEGDG010000034">
    <property type="protein sequence ID" value="MEQ6357724.1"/>
    <property type="molecule type" value="Genomic_DNA"/>
</dbReference>
<accession>A0ABV1MZY3</accession>
<feature type="transmembrane region" description="Helical" evidence="1">
    <location>
        <begin position="109"/>
        <end position="128"/>
    </location>
</feature>